<proteinExistence type="predicted"/>
<dbReference type="EMBL" id="VSSQ01002889">
    <property type="protein sequence ID" value="MPM17940.1"/>
    <property type="molecule type" value="Genomic_DNA"/>
</dbReference>
<sequence length="42" mass="4443">MFFAALIAIALEFNTWLVLVLGNAGIPEILASGINSSTFTES</sequence>
<name>A0A644XP15_9ZZZZ</name>
<accession>A0A644XP15</accession>
<evidence type="ECO:0000313" key="1">
    <source>
        <dbReference type="EMBL" id="MPM17940.1"/>
    </source>
</evidence>
<protein>
    <submittedName>
        <fullName evidence="1">Uncharacterized protein</fullName>
    </submittedName>
</protein>
<dbReference type="AlphaFoldDB" id="A0A644XP15"/>
<comment type="caution">
    <text evidence="1">The sequence shown here is derived from an EMBL/GenBank/DDBJ whole genome shotgun (WGS) entry which is preliminary data.</text>
</comment>
<gene>
    <name evidence="1" type="ORF">SDC9_64340</name>
</gene>
<reference evidence="1" key="1">
    <citation type="submission" date="2019-08" db="EMBL/GenBank/DDBJ databases">
        <authorList>
            <person name="Kucharzyk K."/>
            <person name="Murdoch R.W."/>
            <person name="Higgins S."/>
            <person name="Loffler F."/>
        </authorList>
    </citation>
    <scope>NUCLEOTIDE SEQUENCE</scope>
</reference>
<organism evidence="1">
    <name type="scientific">bioreactor metagenome</name>
    <dbReference type="NCBI Taxonomy" id="1076179"/>
    <lineage>
        <taxon>unclassified sequences</taxon>
        <taxon>metagenomes</taxon>
        <taxon>ecological metagenomes</taxon>
    </lineage>
</organism>